<keyword evidence="3" id="KW-1185">Reference proteome</keyword>
<name>A0AA38GJN4_TAXCH</name>
<feature type="region of interest" description="Disordered" evidence="1">
    <location>
        <begin position="43"/>
        <end position="99"/>
    </location>
</feature>
<feature type="region of interest" description="Disordered" evidence="1">
    <location>
        <begin position="317"/>
        <end position="361"/>
    </location>
</feature>
<feature type="compositionally biased region" description="Polar residues" evidence="1">
    <location>
        <begin position="317"/>
        <end position="343"/>
    </location>
</feature>
<dbReference type="EMBL" id="JAHRHJ020000003">
    <property type="protein sequence ID" value="KAH9323009.1"/>
    <property type="molecule type" value="Genomic_DNA"/>
</dbReference>
<accession>A0AA38GJN4</accession>
<organism evidence="2 3">
    <name type="scientific">Taxus chinensis</name>
    <name type="common">Chinese yew</name>
    <name type="synonym">Taxus wallichiana var. chinensis</name>
    <dbReference type="NCBI Taxonomy" id="29808"/>
    <lineage>
        <taxon>Eukaryota</taxon>
        <taxon>Viridiplantae</taxon>
        <taxon>Streptophyta</taxon>
        <taxon>Embryophyta</taxon>
        <taxon>Tracheophyta</taxon>
        <taxon>Spermatophyta</taxon>
        <taxon>Pinopsida</taxon>
        <taxon>Pinidae</taxon>
        <taxon>Conifers II</taxon>
        <taxon>Cupressales</taxon>
        <taxon>Taxaceae</taxon>
        <taxon>Taxus</taxon>
    </lineage>
</organism>
<feature type="compositionally biased region" description="Basic and acidic residues" evidence="1">
    <location>
        <begin position="65"/>
        <end position="76"/>
    </location>
</feature>
<proteinExistence type="predicted"/>
<evidence type="ECO:0000313" key="2">
    <source>
        <dbReference type="EMBL" id="KAH9323009.1"/>
    </source>
</evidence>
<dbReference type="Proteomes" id="UP000824469">
    <property type="component" value="Unassembled WGS sequence"/>
</dbReference>
<dbReference type="AlphaFoldDB" id="A0AA38GJN4"/>
<evidence type="ECO:0000256" key="1">
    <source>
        <dbReference type="SAM" id="MobiDB-lite"/>
    </source>
</evidence>
<gene>
    <name evidence="2" type="ORF">KI387_017648</name>
</gene>
<evidence type="ECO:0000313" key="3">
    <source>
        <dbReference type="Proteomes" id="UP000824469"/>
    </source>
</evidence>
<comment type="caution">
    <text evidence="2">The sequence shown here is derived from an EMBL/GenBank/DDBJ whole genome shotgun (WGS) entry which is preliminary data.</text>
</comment>
<reference evidence="2 3" key="1">
    <citation type="journal article" date="2021" name="Nat. Plants">
        <title>The Taxus genome provides insights into paclitaxel biosynthesis.</title>
        <authorList>
            <person name="Xiong X."/>
            <person name="Gou J."/>
            <person name="Liao Q."/>
            <person name="Li Y."/>
            <person name="Zhou Q."/>
            <person name="Bi G."/>
            <person name="Li C."/>
            <person name="Du R."/>
            <person name="Wang X."/>
            <person name="Sun T."/>
            <person name="Guo L."/>
            <person name="Liang H."/>
            <person name="Lu P."/>
            <person name="Wu Y."/>
            <person name="Zhang Z."/>
            <person name="Ro D.K."/>
            <person name="Shang Y."/>
            <person name="Huang S."/>
            <person name="Yan J."/>
        </authorList>
    </citation>
    <scope>NUCLEOTIDE SEQUENCE [LARGE SCALE GENOMIC DNA]</scope>
    <source>
        <strain evidence="2">Ta-2019</strain>
    </source>
</reference>
<sequence>MQFLDHNSGDRAGAFGMEKIRKDVVSSNKRQRVVSREEELLMEHGLLDDSPGSKNNGPFASEIPSDDKTLSQEGRHPFGLPLLGSGNNDDVRHPQSASEAKSFIHKFQPAKDEDTFHGNALEGGYLINPSQDTLRGNIFMSARDQNSHAPIHLRGSERGFSQGVDSGSFWHNNPSDKYLFQSDDRFGSHESRPAFYASRDSSHTSMQQSTEVPILIEGERVHRPITSKVGRFEEHHLSGGSAIRNFSQLRSESTREWQQEDSLKTIEELHMDFVHQQQKKMHKQVHSHPVPFQEETYRSDEGSNALSLAHQPHLQAVSRSQSSYNQDYQLQSTQFSEQGIIQDQNERNTRTGESMSKAVWG</sequence>
<protein>
    <submittedName>
        <fullName evidence="2">Uncharacterized protein</fullName>
    </submittedName>
</protein>